<dbReference type="Proteomes" id="UP000776650">
    <property type="component" value="Unassembled WGS sequence"/>
</dbReference>
<keyword evidence="1" id="KW-0812">Transmembrane</keyword>
<dbReference type="AlphaFoldDB" id="A0A921K0E1"/>
<feature type="transmembrane region" description="Helical" evidence="1">
    <location>
        <begin position="54"/>
        <end position="76"/>
    </location>
</feature>
<dbReference type="EMBL" id="DYXM01000258">
    <property type="protein sequence ID" value="HJE92016.1"/>
    <property type="molecule type" value="Genomic_DNA"/>
</dbReference>
<dbReference type="InterPro" id="IPR036259">
    <property type="entry name" value="MFS_trans_sf"/>
</dbReference>
<comment type="caution">
    <text evidence="2">The sequence shown here is derived from an EMBL/GenBank/DDBJ whole genome shotgun (WGS) entry which is preliminary data.</text>
</comment>
<reference evidence="2" key="2">
    <citation type="submission" date="2021-09" db="EMBL/GenBank/DDBJ databases">
        <authorList>
            <person name="Gilroy R."/>
        </authorList>
    </citation>
    <scope>NUCLEOTIDE SEQUENCE</scope>
    <source>
        <strain evidence="2">ChiGjej1B1-18357</strain>
    </source>
</reference>
<feature type="transmembrane region" description="Helical" evidence="1">
    <location>
        <begin position="21"/>
        <end position="42"/>
    </location>
</feature>
<evidence type="ECO:0000313" key="2">
    <source>
        <dbReference type="EMBL" id="HJE92016.1"/>
    </source>
</evidence>
<dbReference type="RefSeq" id="WP_303915322.1">
    <property type="nucleotide sequence ID" value="NZ_DYXM01000258.1"/>
</dbReference>
<dbReference type="SUPFAM" id="SSF103473">
    <property type="entry name" value="MFS general substrate transporter"/>
    <property type="match status" value="1"/>
</dbReference>
<name>A0A921K0E1_9ACTN</name>
<protein>
    <submittedName>
        <fullName evidence="2">Uncharacterized protein</fullName>
    </submittedName>
</protein>
<sequence>MSATDSPRSTVTPRSPRFRPLFFAAMFFFVVGVIGVLASIAIPLLSSSNEGPTWVYLIGILCTPLGFVLAIIYALLSGRRPRNERR</sequence>
<keyword evidence="1" id="KW-0472">Membrane</keyword>
<evidence type="ECO:0000256" key="1">
    <source>
        <dbReference type="SAM" id="Phobius"/>
    </source>
</evidence>
<gene>
    <name evidence="2" type="ORF">K8V11_13505</name>
</gene>
<reference evidence="2" key="1">
    <citation type="journal article" date="2021" name="PeerJ">
        <title>Extensive microbial diversity within the chicken gut microbiome revealed by metagenomics and culture.</title>
        <authorList>
            <person name="Gilroy R."/>
            <person name="Ravi A."/>
            <person name="Getino M."/>
            <person name="Pursley I."/>
            <person name="Horton D.L."/>
            <person name="Alikhan N.F."/>
            <person name="Baker D."/>
            <person name="Gharbi K."/>
            <person name="Hall N."/>
            <person name="Watson M."/>
            <person name="Adriaenssens E.M."/>
            <person name="Foster-Nyarko E."/>
            <person name="Jarju S."/>
            <person name="Secka A."/>
            <person name="Antonio M."/>
            <person name="Oren A."/>
            <person name="Chaudhuri R.R."/>
            <person name="La Ragione R."/>
            <person name="Hildebrand F."/>
            <person name="Pallen M.J."/>
        </authorList>
    </citation>
    <scope>NUCLEOTIDE SEQUENCE</scope>
    <source>
        <strain evidence="2">ChiGjej1B1-18357</strain>
    </source>
</reference>
<organism evidence="2 3">
    <name type="scientific">Dietzia timorensis</name>
    <dbReference type="NCBI Taxonomy" id="499555"/>
    <lineage>
        <taxon>Bacteria</taxon>
        <taxon>Bacillati</taxon>
        <taxon>Actinomycetota</taxon>
        <taxon>Actinomycetes</taxon>
        <taxon>Mycobacteriales</taxon>
        <taxon>Dietziaceae</taxon>
        <taxon>Dietzia</taxon>
    </lineage>
</organism>
<keyword evidence="1" id="KW-1133">Transmembrane helix</keyword>
<proteinExistence type="predicted"/>
<evidence type="ECO:0000313" key="3">
    <source>
        <dbReference type="Proteomes" id="UP000776650"/>
    </source>
</evidence>
<accession>A0A921K0E1</accession>